<reference evidence="2" key="1">
    <citation type="journal article" date="2020" name="Cell">
        <title>Large-Scale Comparative Analyses of Tick Genomes Elucidate Their Genetic Diversity and Vector Capacities.</title>
        <authorList>
            <consortium name="Tick Genome and Microbiome Consortium (TIGMIC)"/>
            <person name="Jia N."/>
            <person name="Wang J."/>
            <person name="Shi W."/>
            <person name="Du L."/>
            <person name="Sun Y."/>
            <person name="Zhan W."/>
            <person name="Jiang J.F."/>
            <person name="Wang Q."/>
            <person name="Zhang B."/>
            <person name="Ji P."/>
            <person name="Bell-Sakyi L."/>
            <person name="Cui X.M."/>
            <person name="Yuan T.T."/>
            <person name="Jiang B.G."/>
            <person name="Yang W.F."/>
            <person name="Lam T.T."/>
            <person name="Chang Q.C."/>
            <person name="Ding S.J."/>
            <person name="Wang X.J."/>
            <person name="Zhu J.G."/>
            <person name="Ruan X.D."/>
            <person name="Zhao L."/>
            <person name="Wei J.T."/>
            <person name="Ye R.Z."/>
            <person name="Que T.C."/>
            <person name="Du C.H."/>
            <person name="Zhou Y.H."/>
            <person name="Cheng J.X."/>
            <person name="Dai P.F."/>
            <person name="Guo W.B."/>
            <person name="Han X.H."/>
            <person name="Huang E.J."/>
            <person name="Li L.F."/>
            <person name="Wei W."/>
            <person name="Gao Y.C."/>
            <person name="Liu J.Z."/>
            <person name="Shao H.Z."/>
            <person name="Wang X."/>
            <person name="Wang C.C."/>
            <person name="Yang T.C."/>
            <person name="Huo Q.B."/>
            <person name="Li W."/>
            <person name="Chen H.Y."/>
            <person name="Chen S.E."/>
            <person name="Zhou L.G."/>
            <person name="Ni X.B."/>
            <person name="Tian J.H."/>
            <person name="Sheng Y."/>
            <person name="Liu T."/>
            <person name="Pan Y.S."/>
            <person name="Xia L.Y."/>
            <person name="Li J."/>
            <person name="Zhao F."/>
            <person name="Cao W.C."/>
        </authorList>
    </citation>
    <scope>NUCLEOTIDE SEQUENCE</scope>
    <source>
        <strain evidence="2">Rsan-2018</strain>
    </source>
</reference>
<name>A0A9D4PY72_RHISA</name>
<proteinExistence type="predicted"/>
<evidence type="ECO:0000313" key="3">
    <source>
        <dbReference type="Proteomes" id="UP000821837"/>
    </source>
</evidence>
<organism evidence="2 3">
    <name type="scientific">Rhipicephalus sanguineus</name>
    <name type="common">Brown dog tick</name>
    <name type="synonym">Ixodes sanguineus</name>
    <dbReference type="NCBI Taxonomy" id="34632"/>
    <lineage>
        <taxon>Eukaryota</taxon>
        <taxon>Metazoa</taxon>
        <taxon>Ecdysozoa</taxon>
        <taxon>Arthropoda</taxon>
        <taxon>Chelicerata</taxon>
        <taxon>Arachnida</taxon>
        <taxon>Acari</taxon>
        <taxon>Parasitiformes</taxon>
        <taxon>Ixodida</taxon>
        <taxon>Ixodoidea</taxon>
        <taxon>Ixodidae</taxon>
        <taxon>Rhipicephalinae</taxon>
        <taxon>Rhipicephalus</taxon>
        <taxon>Rhipicephalus</taxon>
    </lineage>
</organism>
<dbReference type="EMBL" id="JABSTV010001250">
    <property type="protein sequence ID" value="KAH7957866.1"/>
    <property type="molecule type" value="Genomic_DNA"/>
</dbReference>
<reference evidence="2" key="2">
    <citation type="submission" date="2021-09" db="EMBL/GenBank/DDBJ databases">
        <authorList>
            <person name="Jia N."/>
            <person name="Wang J."/>
            <person name="Shi W."/>
            <person name="Du L."/>
            <person name="Sun Y."/>
            <person name="Zhan W."/>
            <person name="Jiang J."/>
            <person name="Wang Q."/>
            <person name="Zhang B."/>
            <person name="Ji P."/>
            <person name="Sakyi L.B."/>
            <person name="Cui X."/>
            <person name="Yuan T."/>
            <person name="Jiang B."/>
            <person name="Yang W."/>
            <person name="Lam T.T.-Y."/>
            <person name="Chang Q."/>
            <person name="Ding S."/>
            <person name="Wang X."/>
            <person name="Zhu J."/>
            <person name="Ruan X."/>
            <person name="Zhao L."/>
            <person name="Wei J."/>
            <person name="Que T."/>
            <person name="Du C."/>
            <person name="Cheng J."/>
            <person name="Dai P."/>
            <person name="Han X."/>
            <person name="Huang E."/>
            <person name="Gao Y."/>
            <person name="Liu J."/>
            <person name="Shao H."/>
            <person name="Ye R."/>
            <person name="Li L."/>
            <person name="Wei W."/>
            <person name="Wang X."/>
            <person name="Wang C."/>
            <person name="Huo Q."/>
            <person name="Li W."/>
            <person name="Guo W."/>
            <person name="Chen H."/>
            <person name="Chen S."/>
            <person name="Zhou L."/>
            <person name="Zhou L."/>
            <person name="Ni X."/>
            <person name="Tian J."/>
            <person name="Zhou Y."/>
            <person name="Sheng Y."/>
            <person name="Liu T."/>
            <person name="Pan Y."/>
            <person name="Xia L."/>
            <person name="Li J."/>
            <person name="Zhao F."/>
            <person name="Cao W."/>
        </authorList>
    </citation>
    <scope>NUCLEOTIDE SEQUENCE</scope>
    <source>
        <strain evidence="2">Rsan-2018</strain>
        <tissue evidence="2">Larvae</tissue>
    </source>
</reference>
<evidence type="ECO:0000313" key="2">
    <source>
        <dbReference type="EMBL" id="KAH7957866.1"/>
    </source>
</evidence>
<keyword evidence="3" id="KW-1185">Reference proteome</keyword>
<gene>
    <name evidence="2" type="ORF">HPB52_024031</name>
</gene>
<dbReference type="Proteomes" id="UP000821837">
    <property type="component" value="Unassembled WGS sequence"/>
</dbReference>
<evidence type="ECO:0000256" key="1">
    <source>
        <dbReference type="SAM" id="MobiDB-lite"/>
    </source>
</evidence>
<sequence>MFSINKKNGRGRFPALAHLTRADLGLLKPSSSAASSCFIAVRLLAAHNDTPSRARATPRGITPRRYRQNYAHHHVSLPATIFAAIEADQCFVTSAPPSRADSSPPGRHHSRHRSELSRSRDTVRIRTANNTFTLSVTARAQAYLCITSRTVSRTTFTVHIYAPPPDDALRGILYHAFYDFMDEAILEDLQVSNRILSIVGYRRMGKTPHILVGLTETKSITMLAYYFAVSVHRFTWFAVTLVRSTISAVFGNVTTSGHACDIVPLPPAKTTAVFPSLAVTAPKAASQPTHSAWSSRGAPPALPSPQVAALQQENASLRQLAAQGSLLQVQKTEITSLQAQQSTVEQKLEAALDRLSPLPSSTASA</sequence>
<feature type="compositionally biased region" description="Basic and acidic residues" evidence="1">
    <location>
        <begin position="113"/>
        <end position="122"/>
    </location>
</feature>
<feature type="region of interest" description="Disordered" evidence="1">
    <location>
        <begin position="95"/>
        <end position="122"/>
    </location>
</feature>
<protein>
    <submittedName>
        <fullName evidence="2">Uncharacterized protein</fullName>
    </submittedName>
</protein>
<dbReference type="AlphaFoldDB" id="A0A9D4PY72"/>
<comment type="caution">
    <text evidence="2">The sequence shown here is derived from an EMBL/GenBank/DDBJ whole genome shotgun (WGS) entry which is preliminary data.</text>
</comment>
<accession>A0A9D4PY72</accession>
<feature type="compositionally biased region" description="Low complexity" evidence="1">
    <location>
        <begin position="95"/>
        <end position="105"/>
    </location>
</feature>